<dbReference type="PANTHER" id="PTHR47959:SF1">
    <property type="entry name" value="ATP-DEPENDENT RNA HELICASE DBPA"/>
    <property type="match status" value="1"/>
</dbReference>
<dbReference type="InterPro" id="IPR050079">
    <property type="entry name" value="DEAD_box_RNA_helicase"/>
</dbReference>
<feature type="short sequence motif" description="Q motif" evidence="6">
    <location>
        <begin position="136"/>
        <end position="164"/>
    </location>
</feature>
<dbReference type="Proteomes" id="UP000270924">
    <property type="component" value="Unassembled WGS sequence"/>
</dbReference>
<dbReference type="SMART" id="SM00490">
    <property type="entry name" value="HELICc"/>
    <property type="match status" value="1"/>
</dbReference>
<name>A0A3P7DQ89_WUCBA</name>
<dbReference type="AlphaFoldDB" id="A0A3P7DQ89"/>
<dbReference type="PROSITE" id="PS51192">
    <property type="entry name" value="HELICASE_ATP_BIND_1"/>
    <property type="match status" value="1"/>
</dbReference>
<evidence type="ECO:0000256" key="2">
    <source>
        <dbReference type="ARBA" id="ARBA00022741"/>
    </source>
</evidence>
<feature type="domain" description="Helicase C-terminal" evidence="9">
    <location>
        <begin position="370"/>
        <end position="521"/>
    </location>
</feature>
<dbReference type="GO" id="GO:0003676">
    <property type="term" value="F:nucleic acid binding"/>
    <property type="evidence" value="ECO:0007669"/>
    <property type="project" value="InterPro"/>
</dbReference>
<gene>
    <name evidence="11" type="ORF">WBA_LOCUS113</name>
</gene>
<evidence type="ECO:0000256" key="3">
    <source>
        <dbReference type="ARBA" id="ARBA00022801"/>
    </source>
</evidence>
<evidence type="ECO:0000256" key="1">
    <source>
        <dbReference type="ARBA" id="ARBA00012552"/>
    </source>
</evidence>
<evidence type="ECO:0000259" key="8">
    <source>
        <dbReference type="PROSITE" id="PS51192"/>
    </source>
</evidence>
<feature type="domain" description="DEAD-box RNA helicase Q" evidence="10">
    <location>
        <begin position="136"/>
        <end position="164"/>
    </location>
</feature>
<dbReference type="EMBL" id="UYWW01000011">
    <property type="protein sequence ID" value="VDM06727.1"/>
    <property type="molecule type" value="Genomic_DNA"/>
</dbReference>
<keyword evidence="5 7" id="KW-0067">ATP-binding</keyword>
<dbReference type="GO" id="GO:0043186">
    <property type="term" value="C:P granule"/>
    <property type="evidence" value="ECO:0007669"/>
    <property type="project" value="UniProtKB-ARBA"/>
</dbReference>
<evidence type="ECO:0000259" key="10">
    <source>
        <dbReference type="PROSITE" id="PS51195"/>
    </source>
</evidence>
<dbReference type="Pfam" id="PF00271">
    <property type="entry name" value="Helicase_C"/>
    <property type="match status" value="1"/>
</dbReference>
<evidence type="ECO:0000259" key="9">
    <source>
        <dbReference type="PROSITE" id="PS51194"/>
    </source>
</evidence>
<dbReference type="InterPro" id="IPR000629">
    <property type="entry name" value="RNA-helicase_DEAD-box_CS"/>
</dbReference>
<dbReference type="EC" id="3.6.4.13" evidence="1"/>
<dbReference type="PROSITE" id="PS51195">
    <property type="entry name" value="Q_MOTIF"/>
    <property type="match status" value="1"/>
</dbReference>
<evidence type="ECO:0000256" key="6">
    <source>
        <dbReference type="PROSITE-ProRule" id="PRU00552"/>
    </source>
</evidence>
<dbReference type="SMART" id="SM00487">
    <property type="entry name" value="DEXDc"/>
    <property type="match status" value="1"/>
</dbReference>
<dbReference type="CDD" id="cd18787">
    <property type="entry name" value="SF2_C_DEAD"/>
    <property type="match status" value="1"/>
</dbReference>
<dbReference type="OrthoDB" id="5871318at2759"/>
<organism evidence="11 12">
    <name type="scientific">Wuchereria bancrofti</name>
    <dbReference type="NCBI Taxonomy" id="6293"/>
    <lineage>
        <taxon>Eukaryota</taxon>
        <taxon>Metazoa</taxon>
        <taxon>Ecdysozoa</taxon>
        <taxon>Nematoda</taxon>
        <taxon>Chromadorea</taxon>
        <taxon>Rhabditida</taxon>
        <taxon>Spirurina</taxon>
        <taxon>Spiruromorpha</taxon>
        <taxon>Filarioidea</taxon>
        <taxon>Onchocercidae</taxon>
        <taxon>Wuchereria</taxon>
    </lineage>
</organism>
<keyword evidence="12" id="KW-1185">Reference proteome</keyword>
<dbReference type="PANTHER" id="PTHR47959">
    <property type="entry name" value="ATP-DEPENDENT RNA HELICASE RHLE-RELATED"/>
    <property type="match status" value="1"/>
</dbReference>
<protein>
    <recommendedName>
        <fullName evidence="1">RNA helicase</fullName>
        <ecNumber evidence="1">3.6.4.13</ecNumber>
    </recommendedName>
</protein>
<evidence type="ECO:0000256" key="5">
    <source>
        <dbReference type="ARBA" id="ARBA00022840"/>
    </source>
</evidence>
<dbReference type="Gene3D" id="3.40.50.300">
    <property type="entry name" value="P-loop containing nucleotide triphosphate hydrolases"/>
    <property type="match status" value="2"/>
</dbReference>
<evidence type="ECO:0000313" key="12">
    <source>
        <dbReference type="Proteomes" id="UP000270924"/>
    </source>
</evidence>
<dbReference type="GO" id="GO:0005829">
    <property type="term" value="C:cytosol"/>
    <property type="evidence" value="ECO:0007669"/>
    <property type="project" value="TreeGrafter"/>
</dbReference>
<dbReference type="PROSITE" id="PS00039">
    <property type="entry name" value="DEAD_ATP_HELICASE"/>
    <property type="match status" value="1"/>
</dbReference>
<dbReference type="Pfam" id="PF00270">
    <property type="entry name" value="DEAD"/>
    <property type="match status" value="1"/>
</dbReference>
<dbReference type="InterPro" id="IPR027417">
    <property type="entry name" value="P-loop_NTPase"/>
</dbReference>
<comment type="similarity">
    <text evidence="7">Belongs to the DEAD box helicase family.</text>
</comment>
<accession>A0A3P7DQ89</accession>
<dbReference type="SUPFAM" id="SSF52540">
    <property type="entry name" value="P-loop containing nucleoside triphosphate hydrolases"/>
    <property type="match status" value="1"/>
</dbReference>
<dbReference type="InterPro" id="IPR001650">
    <property type="entry name" value="Helicase_C-like"/>
</dbReference>
<feature type="domain" description="Helicase ATP-binding" evidence="8">
    <location>
        <begin position="200"/>
        <end position="339"/>
    </location>
</feature>
<dbReference type="GO" id="GO:0005524">
    <property type="term" value="F:ATP binding"/>
    <property type="evidence" value="ECO:0007669"/>
    <property type="project" value="UniProtKB-KW"/>
</dbReference>
<dbReference type="InterPro" id="IPR014014">
    <property type="entry name" value="RNA_helicase_DEAD_Q_motif"/>
</dbReference>
<dbReference type="PROSITE" id="PS51194">
    <property type="entry name" value="HELICASE_CTER"/>
    <property type="match status" value="1"/>
</dbReference>
<keyword evidence="2 7" id="KW-0547">Nucleotide-binding</keyword>
<proteinExistence type="inferred from homology"/>
<reference evidence="11 12" key="1">
    <citation type="submission" date="2018-11" db="EMBL/GenBank/DDBJ databases">
        <authorList>
            <consortium name="Pathogen Informatics"/>
        </authorList>
    </citation>
    <scope>NUCLEOTIDE SEQUENCE [LARGE SCALE GENOMIC DNA]</scope>
</reference>
<evidence type="ECO:0000256" key="7">
    <source>
        <dbReference type="RuleBase" id="RU000492"/>
    </source>
</evidence>
<sequence>MSHNCTHTMASSEGVFPANDKNRCCFVIISVLSPILQRKFIRSIEWNNFNESSIAMNRYDSKCGRHKNEITGRFVRNNSEASSNAQKFGEDRGPYIVEKKENLNKNRRPEAGYYLNYLLKENFVMNGPGENISVVKSFEEMNLNSRLMQNIQQRNYYEPLPIQRATFSLIQAGKLRRNWTCNNREWENGCIFNTTEYGWNAYPYCIVVSPTKELAEQLYEDTLAFSAGLNCVTVVSFGEIPRKNSIARIKEGCDIFICTVGRLCDYLQNKILELRCLHFLVFDEADRLLQMEGFYHDLVENLLPKCREIPNLRKMLFSATDYNDLAELKEEFLMPNATKVVVGAPNSVNPFIEQRVLKVEVHEKRDALLNLMQDIYLKRDDNSPPKTIIFVNTKRFATVIACYLSLKGYKAYPIHANLTAKLRREAIEALQSSDCHILVSTDVAARGLDIKGISHIINYEIPRPESFLSYVHRVGRTGRVGNIGRATTFFAQSVDHGMALILYRWLEMNKQEIPVFLLEEARRQINIEDLQKKTREEYERALYKSYVESSDGEI</sequence>
<evidence type="ECO:0000256" key="4">
    <source>
        <dbReference type="ARBA" id="ARBA00022806"/>
    </source>
</evidence>
<dbReference type="InterPro" id="IPR011545">
    <property type="entry name" value="DEAD/DEAH_box_helicase_dom"/>
</dbReference>
<dbReference type="GO" id="GO:0003724">
    <property type="term" value="F:RNA helicase activity"/>
    <property type="evidence" value="ECO:0007669"/>
    <property type="project" value="UniProtKB-EC"/>
</dbReference>
<keyword evidence="3 7" id="KW-0378">Hydrolase</keyword>
<dbReference type="GO" id="GO:0016787">
    <property type="term" value="F:hydrolase activity"/>
    <property type="evidence" value="ECO:0007669"/>
    <property type="project" value="UniProtKB-KW"/>
</dbReference>
<evidence type="ECO:0000313" key="11">
    <source>
        <dbReference type="EMBL" id="VDM06727.1"/>
    </source>
</evidence>
<dbReference type="InterPro" id="IPR014001">
    <property type="entry name" value="Helicase_ATP-bd"/>
</dbReference>
<dbReference type="InParanoid" id="A0A3P7DQ89"/>
<keyword evidence="4 7" id="KW-0347">Helicase</keyword>